<protein>
    <submittedName>
        <fullName evidence="3">Uncharacterized protein</fullName>
    </submittedName>
</protein>
<reference evidence="3 4" key="1">
    <citation type="submission" date="2019-02" db="EMBL/GenBank/DDBJ databases">
        <title>Genome sequencing of the rare red list fungi Bondarzewia mesenterica.</title>
        <authorList>
            <person name="Buettner E."/>
            <person name="Kellner H."/>
        </authorList>
    </citation>
    <scope>NUCLEOTIDE SEQUENCE [LARGE SCALE GENOMIC DNA]</scope>
    <source>
        <strain evidence="3 4">DSM 108281</strain>
    </source>
</reference>
<accession>A0A4S4L4S1</accession>
<keyword evidence="1" id="KW-0812">Transmembrane</keyword>
<feature type="chain" id="PRO_5020499657" evidence="2">
    <location>
        <begin position="23"/>
        <end position="114"/>
    </location>
</feature>
<dbReference type="OrthoDB" id="2269034at2759"/>
<dbReference type="AlphaFoldDB" id="A0A4S4L4S1"/>
<keyword evidence="4" id="KW-1185">Reference proteome</keyword>
<dbReference type="EMBL" id="SGPL01000902">
    <property type="protein sequence ID" value="THH06227.1"/>
    <property type="molecule type" value="Genomic_DNA"/>
</dbReference>
<gene>
    <name evidence="3" type="ORF">EW146_g9680</name>
</gene>
<feature type="transmembrane region" description="Helical" evidence="1">
    <location>
        <begin position="32"/>
        <end position="53"/>
    </location>
</feature>
<evidence type="ECO:0000313" key="4">
    <source>
        <dbReference type="Proteomes" id="UP000310158"/>
    </source>
</evidence>
<keyword evidence="1" id="KW-1133">Transmembrane helix</keyword>
<keyword evidence="2" id="KW-0732">Signal</keyword>
<evidence type="ECO:0000256" key="2">
    <source>
        <dbReference type="SAM" id="SignalP"/>
    </source>
</evidence>
<proteinExistence type="predicted"/>
<evidence type="ECO:0000256" key="1">
    <source>
        <dbReference type="SAM" id="Phobius"/>
    </source>
</evidence>
<evidence type="ECO:0000313" key="3">
    <source>
        <dbReference type="EMBL" id="THH06227.1"/>
    </source>
</evidence>
<keyword evidence="1" id="KW-0472">Membrane</keyword>
<organism evidence="3 4">
    <name type="scientific">Bondarzewia mesenterica</name>
    <dbReference type="NCBI Taxonomy" id="1095465"/>
    <lineage>
        <taxon>Eukaryota</taxon>
        <taxon>Fungi</taxon>
        <taxon>Dikarya</taxon>
        <taxon>Basidiomycota</taxon>
        <taxon>Agaricomycotina</taxon>
        <taxon>Agaricomycetes</taxon>
        <taxon>Russulales</taxon>
        <taxon>Bondarzewiaceae</taxon>
        <taxon>Bondarzewia</taxon>
    </lineage>
</organism>
<name>A0A4S4L4S1_9AGAM</name>
<feature type="signal peptide" evidence="2">
    <location>
        <begin position="1"/>
        <end position="22"/>
    </location>
</feature>
<dbReference type="Proteomes" id="UP000310158">
    <property type="component" value="Unassembled WGS sequence"/>
</dbReference>
<sequence length="114" mass="12643">MIATLVIALVAFVLSMLSSCLSSSGPVLPILIVLRVMFAALIVNASSLVLVLYRSAPLLNALYRDCFYTPCVASLTHLTLRCCFYDRPDVTCLLDFLKQNPRLEMLRIIATDDM</sequence>
<comment type="caution">
    <text evidence="3">The sequence shown here is derived from an EMBL/GenBank/DDBJ whole genome shotgun (WGS) entry which is preliminary data.</text>
</comment>